<feature type="region of interest" description="Disordered" evidence="1">
    <location>
        <begin position="344"/>
        <end position="491"/>
    </location>
</feature>
<dbReference type="Proteomes" id="UP000672032">
    <property type="component" value="Chromosome 1"/>
</dbReference>
<organism evidence="2 3">
    <name type="scientific">Monilinia vaccinii-corymbosi</name>
    <dbReference type="NCBI Taxonomy" id="61207"/>
    <lineage>
        <taxon>Eukaryota</taxon>
        <taxon>Fungi</taxon>
        <taxon>Dikarya</taxon>
        <taxon>Ascomycota</taxon>
        <taxon>Pezizomycotina</taxon>
        <taxon>Leotiomycetes</taxon>
        <taxon>Helotiales</taxon>
        <taxon>Sclerotiniaceae</taxon>
        <taxon>Monilinia</taxon>
    </lineage>
</organism>
<accession>A0A8A3P691</accession>
<sequence length="491" mass="54302">MENPPITPDYPEEDPFGPGPSTITRRAYSRTAPAKGKLASKGSEQLTAPTSASEHLRLQKRNTALEGEVAALRNQLRELTAGQTAPPDPRTTGLTSEPPLSEGSNSPRSCKGSGALFDQPVQSVEQTRRSTRSRRSSRKHRQRRKGKSSSASRTRPGENPSSPSNPFSDSSDQESDIPSRRAKAKSASKHLKIANLTEKLSDGEQPTGPVWRAYVKERLEMYKHQFESELHKRAFVLDQTEGTARRHMDRYYTQKPRFTAMELVNLISKLFTNPAELEHAREQYSSWKMPQGAAPGSFLADLEDKINTTLGRLVAGQADHCVTTEQFADKLTQLDEYEAKMVKRERKYKSTQPQGQASSNRTTRSTTSPYLPVKPPGSGLAKRSEVSAHQSKPAYTGKPIPLGYTGSLKQSSVYSNSNSYTRKESTPGSSTMRTSTPRVNAVTIGSVDPVLDHSESEEESYETEDVQDPAIHAEDAKLARQAEESRLNRNA</sequence>
<gene>
    <name evidence="2" type="ORF">DSL72_003638</name>
</gene>
<evidence type="ECO:0000313" key="2">
    <source>
        <dbReference type="EMBL" id="QSZ29128.1"/>
    </source>
</evidence>
<dbReference type="AlphaFoldDB" id="A0A8A3P691"/>
<feature type="region of interest" description="Disordered" evidence="1">
    <location>
        <begin position="1"/>
        <end position="57"/>
    </location>
</feature>
<keyword evidence="3" id="KW-1185">Reference proteome</keyword>
<feature type="compositionally biased region" description="Polar residues" evidence="1">
    <location>
        <begin position="42"/>
        <end position="53"/>
    </location>
</feature>
<feature type="compositionally biased region" description="Basic residues" evidence="1">
    <location>
        <begin position="180"/>
        <end position="190"/>
    </location>
</feature>
<dbReference type="EMBL" id="CP063405">
    <property type="protein sequence ID" value="QSZ29128.1"/>
    <property type="molecule type" value="Genomic_DNA"/>
</dbReference>
<reference evidence="2" key="1">
    <citation type="submission" date="2020-10" db="EMBL/GenBank/DDBJ databases">
        <title>Genome Sequence of Monilinia vaccinii-corymbosi Sheds Light on Mummy Berry Disease Infection of Blueberry and Mating Type.</title>
        <authorList>
            <person name="Yow A.G."/>
            <person name="Zhang Y."/>
            <person name="Bansal K."/>
            <person name="Eacker S.M."/>
            <person name="Sullivan S."/>
            <person name="Liachko I."/>
            <person name="Cubeta M.A."/>
            <person name="Rollins J.A."/>
            <person name="Ashrafi H."/>
        </authorList>
    </citation>
    <scope>NUCLEOTIDE SEQUENCE</scope>
    <source>
        <strain evidence="2">RL-1</strain>
    </source>
</reference>
<feature type="compositionally biased region" description="Low complexity" evidence="1">
    <location>
        <begin position="358"/>
        <end position="368"/>
    </location>
</feature>
<feature type="region of interest" description="Disordered" evidence="1">
    <location>
        <begin position="76"/>
        <end position="190"/>
    </location>
</feature>
<feature type="compositionally biased region" description="Basic residues" evidence="1">
    <location>
        <begin position="129"/>
        <end position="147"/>
    </location>
</feature>
<feature type="compositionally biased region" description="Low complexity" evidence="1">
    <location>
        <begin position="159"/>
        <end position="170"/>
    </location>
</feature>
<protein>
    <submittedName>
        <fullName evidence="2">Uncharacterized protein</fullName>
    </submittedName>
</protein>
<feature type="compositionally biased region" description="Polar residues" evidence="1">
    <location>
        <begin position="407"/>
        <end position="438"/>
    </location>
</feature>
<name>A0A8A3P691_9HELO</name>
<feature type="compositionally biased region" description="Acidic residues" evidence="1">
    <location>
        <begin position="455"/>
        <end position="467"/>
    </location>
</feature>
<evidence type="ECO:0000313" key="3">
    <source>
        <dbReference type="Proteomes" id="UP000672032"/>
    </source>
</evidence>
<evidence type="ECO:0000256" key="1">
    <source>
        <dbReference type="SAM" id="MobiDB-lite"/>
    </source>
</evidence>
<feature type="compositionally biased region" description="Basic and acidic residues" evidence="1">
    <location>
        <begin position="471"/>
        <end position="491"/>
    </location>
</feature>
<proteinExistence type="predicted"/>